<dbReference type="RefSeq" id="WP_013874937.1">
    <property type="nucleotide sequence ID" value="NC_015656.1"/>
</dbReference>
<evidence type="ECO:0000313" key="3">
    <source>
        <dbReference type="Proteomes" id="UP000001549"/>
    </source>
</evidence>
<sequence>MILKDVRASIAVDDELIEEAMRLFGVNTRREIVDLALRHLIGRADFRRRALAMEGTGWDTDMTELRPDFVPSSASVLLVQDQTAMREPGRKLGPRSPNNTAS</sequence>
<dbReference type="AlphaFoldDB" id="F8B536"/>
<accession>F8B536</accession>
<reference evidence="2 3" key="1">
    <citation type="submission" date="2011-05" db="EMBL/GenBank/DDBJ databases">
        <title>Complete sequence of chromosome of Frankia symbiont of Datisca glomerata.</title>
        <authorList>
            <consortium name="US DOE Joint Genome Institute"/>
            <person name="Lucas S."/>
            <person name="Han J."/>
            <person name="Lapidus A."/>
            <person name="Cheng J.-F."/>
            <person name="Goodwin L."/>
            <person name="Pitluck S."/>
            <person name="Peters L."/>
            <person name="Mikhailova N."/>
            <person name="Chertkov O."/>
            <person name="Teshima H."/>
            <person name="Han C."/>
            <person name="Tapia R."/>
            <person name="Land M."/>
            <person name="Hauser L."/>
            <person name="Kyrpides N."/>
            <person name="Ivanova N."/>
            <person name="Pagani I."/>
            <person name="Berry A."/>
            <person name="Pawlowski K."/>
            <person name="Persson T."/>
            <person name="Vanden Heuvel B."/>
            <person name="Benson D."/>
            <person name="Woyke T."/>
        </authorList>
    </citation>
    <scope>NUCLEOTIDE SEQUENCE [LARGE SCALE GENOMIC DNA]</scope>
    <source>
        <strain evidence="3">4085684</strain>
    </source>
</reference>
<dbReference type="EMBL" id="CP002801">
    <property type="protein sequence ID" value="AEH11058.1"/>
    <property type="molecule type" value="Genomic_DNA"/>
</dbReference>
<evidence type="ECO:0000256" key="1">
    <source>
        <dbReference type="SAM" id="MobiDB-lite"/>
    </source>
</evidence>
<dbReference type="InterPro" id="IPR019239">
    <property type="entry name" value="VapB_antitoxin"/>
</dbReference>
<feature type="region of interest" description="Disordered" evidence="1">
    <location>
        <begin position="80"/>
        <end position="102"/>
    </location>
</feature>
<dbReference type="Pfam" id="PF09957">
    <property type="entry name" value="VapB_antitoxin"/>
    <property type="match status" value="1"/>
</dbReference>
<dbReference type="Proteomes" id="UP000001549">
    <property type="component" value="Chromosome"/>
</dbReference>
<protein>
    <submittedName>
        <fullName evidence="2">Uncharacterized protein</fullName>
    </submittedName>
</protein>
<proteinExistence type="predicted"/>
<organism evidence="2 3">
    <name type="scientific">Candidatus Protofrankia datiscae</name>
    <dbReference type="NCBI Taxonomy" id="2716812"/>
    <lineage>
        <taxon>Bacteria</taxon>
        <taxon>Bacillati</taxon>
        <taxon>Actinomycetota</taxon>
        <taxon>Actinomycetes</taxon>
        <taxon>Frankiales</taxon>
        <taxon>Frankiaceae</taxon>
        <taxon>Protofrankia</taxon>
    </lineage>
</organism>
<dbReference type="KEGG" id="fsy:FsymDg_3781"/>
<keyword evidence="3" id="KW-1185">Reference proteome</keyword>
<dbReference type="HOGENOM" id="CLU_2273248_0_0_11"/>
<dbReference type="STRING" id="656024.FsymDg_3781"/>
<evidence type="ECO:0000313" key="2">
    <source>
        <dbReference type="EMBL" id="AEH11058.1"/>
    </source>
</evidence>
<gene>
    <name evidence="2" type="ordered locus">FsymDg_3781</name>
</gene>
<dbReference type="eggNOG" id="COG5450">
    <property type="taxonomic scope" value="Bacteria"/>
</dbReference>
<name>F8B536_9ACTN</name>